<sequence>MWGQCNTMSYYTKIDGVQYDTKLLAKAEGRTLSEEDIWDLLHASRDSGKVTQTEVNTLRYINDNATWTSEVIHVKFDSIVQTLTKYGEALS</sequence>
<proteinExistence type="predicted"/>
<protein>
    <submittedName>
        <fullName evidence="1">Uncharacterized protein</fullName>
    </submittedName>
</protein>
<reference evidence="1" key="1">
    <citation type="journal article" date="2020" name="Nature">
        <title>Giant virus diversity and host interactions through global metagenomics.</title>
        <authorList>
            <person name="Schulz F."/>
            <person name="Roux S."/>
            <person name="Paez-Espino D."/>
            <person name="Jungbluth S."/>
            <person name="Walsh D.A."/>
            <person name="Denef V.J."/>
            <person name="McMahon K.D."/>
            <person name="Konstantinidis K.T."/>
            <person name="Eloe-Fadrosh E.A."/>
            <person name="Kyrpides N.C."/>
            <person name="Woyke T."/>
        </authorList>
    </citation>
    <scope>NUCLEOTIDE SEQUENCE</scope>
    <source>
        <strain evidence="1">GVMAG-S-1102113-126</strain>
    </source>
</reference>
<dbReference type="AlphaFoldDB" id="A0A6C0K9J7"/>
<accession>A0A6C0K9J7</accession>
<evidence type="ECO:0000313" key="1">
    <source>
        <dbReference type="EMBL" id="QHU14725.1"/>
    </source>
</evidence>
<dbReference type="EMBL" id="MN740845">
    <property type="protein sequence ID" value="QHU14725.1"/>
    <property type="molecule type" value="Genomic_DNA"/>
</dbReference>
<name>A0A6C0K9J7_9ZZZZ</name>
<organism evidence="1">
    <name type="scientific">viral metagenome</name>
    <dbReference type="NCBI Taxonomy" id="1070528"/>
    <lineage>
        <taxon>unclassified sequences</taxon>
        <taxon>metagenomes</taxon>
        <taxon>organismal metagenomes</taxon>
    </lineage>
</organism>